<evidence type="ECO:0000313" key="4">
    <source>
        <dbReference type="EMBL" id="CAH0394411.1"/>
    </source>
</evidence>
<dbReference type="Pfam" id="PF00328">
    <property type="entry name" value="His_Phos_2"/>
    <property type="match status" value="1"/>
</dbReference>
<organism evidence="4 5">
    <name type="scientific">Bemisia tabaci</name>
    <name type="common">Sweetpotato whitefly</name>
    <name type="synonym">Aleurodes tabaci</name>
    <dbReference type="NCBI Taxonomy" id="7038"/>
    <lineage>
        <taxon>Eukaryota</taxon>
        <taxon>Metazoa</taxon>
        <taxon>Ecdysozoa</taxon>
        <taxon>Arthropoda</taxon>
        <taxon>Hexapoda</taxon>
        <taxon>Insecta</taxon>
        <taxon>Pterygota</taxon>
        <taxon>Neoptera</taxon>
        <taxon>Paraneoptera</taxon>
        <taxon>Hemiptera</taxon>
        <taxon>Sternorrhyncha</taxon>
        <taxon>Aleyrodoidea</taxon>
        <taxon>Aleyrodidae</taxon>
        <taxon>Aleyrodinae</taxon>
        <taxon>Bemisia</taxon>
    </lineage>
</organism>
<comment type="catalytic activity">
    <reaction evidence="1">
        <text>a phosphate monoester + H2O = an alcohol + phosphate</text>
        <dbReference type="Rhea" id="RHEA:15017"/>
        <dbReference type="ChEBI" id="CHEBI:15377"/>
        <dbReference type="ChEBI" id="CHEBI:30879"/>
        <dbReference type="ChEBI" id="CHEBI:43474"/>
        <dbReference type="ChEBI" id="CHEBI:67140"/>
        <dbReference type="EC" id="3.1.3.2"/>
    </reaction>
</comment>
<dbReference type="Proteomes" id="UP001152759">
    <property type="component" value="Chromosome 8"/>
</dbReference>
<dbReference type="GO" id="GO:0003993">
    <property type="term" value="F:acid phosphatase activity"/>
    <property type="evidence" value="ECO:0007669"/>
    <property type="project" value="UniProtKB-EC"/>
</dbReference>
<proteinExistence type="inferred from homology"/>
<comment type="similarity">
    <text evidence="2">Belongs to the histidine acid phosphatase family.</text>
</comment>
<evidence type="ECO:0000256" key="2">
    <source>
        <dbReference type="ARBA" id="ARBA00005375"/>
    </source>
</evidence>
<keyword evidence="3" id="KW-0472">Membrane</keyword>
<dbReference type="PROSITE" id="PS00616">
    <property type="entry name" value="HIS_ACID_PHOSPHAT_1"/>
    <property type="match status" value="1"/>
</dbReference>
<feature type="transmembrane region" description="Helical" evidence="3">
    <location>
        <begin position="20"/>
        <end position="40"/>
    </location>
</feature>
<dbReference type="PANTHER" id="PTHR11567:SF210">
    <property type="entry name" value="ACID PHOSPHATASE 5-RELATED"/>
    <property type="match status" value="1"/>
</dbReference>
<dbReference type="SUPFAM" id="SSF53254">
    <property type="entry name" value="Phosphoglycerate mutase-like"/>
    <property type="match status" value="1"/>
</dbReference>
<dbReference type="InterPro" id="IPR000560">
    <property type="entry name" value="His_Pase_clade-2"/>
</dbReference>
<evidence type="ECO:0000313" key="5">
    <source>
        <dbReference type="Proteomes" id="UP001152759"/>
    </source>
</evidence>
<dbReference type="CDD" id="cd07061">
    <property type="entry name" value="HP_HAP_like"/>
    <property type="match status" value="1"/>
</dbReference>
<protein>
    <recommendedName>
        <fullName evidence="6">Lysosomal acid phosphatase</fullName>
    </recommendedName>
</protein>
<accession>A0A9P0AN97</accession>
<dbReference type="InterPro" id="IPR029033">
    <property type="entry name" value="His_PPase_superfam"/>
</dbReference>
<keyword evidence="3" id="KW-0812">Transmembrane</keyword>
<dbReference type="InterPro" id="IPR050645">
    <property type="entry name" value="Histidine_acid_phosphatase"/>
</dbReference>
<evidence type="ECO:0008006" key="6">
    <source>
        <dbReference type="Google" id="ProtNLM"/>
    </source>
</evidence>
<dbReference type="InterPro" id="IPR033379">
    <property type="entry name" value="Acid_Pase_AS"/>
</dbReference>
<gene>
    <name evidence="4" type="ORF">BEMITA_LOCUS12712</name>
</gene>
<keyword evidence="5" id="KW-1185">Reference proteome</keyword>
<name>A0A9P0AN97_BEMTA</name>
<dbReference type="Gene3D" id="3.40.50.1240">
    <property type="entry name" value="Phosphoglycerate mutase-like"/>
    <property type="match status" value="1"/>
</dbReference>
<evidence type="ECO:0000256" key="3">
    <source>
        <dbReference type="SAM" id="Phobius"/>
    </source>
</evidence>
<evidence type="ECO:0000256" key="1">
    <source>
        <dbReference type="ARBA" id="ARBA00000032"/>
    </source>
</evidence>
<dbReference type="PANTHER" id="PTHR11567">
    <property type="entry name" value="ACID PHOSPHATASE-RELATED"/>
    <property type="match status" value="1"/>
</dbReference>
<keyword evidence="3" id="KW-1133">Transmembrane helix</keyword>
<dbReference type="EMBL" id="OU963869">
    <property type="protein sequence ID" value="CAH0394411.1"/>
    <property type="molecule type" value="Genomic_DNA"/>
</dbReference>
<sequence length="447" mass="50259">MVSGGEMSIALCIKSHKISIILALVLGTSVLSACVGFFLIERKPPAEATLRFVSVIHRHGERAPERTYPLDPYQGESAWPEGLGALLQKGKESMFNLGCFLRRRYDGFLSTTYSPAEIFVLSSRLDRCIMSVQLLLAGLYPPIGTQMWNPDLLWQPIPVHSLNSGCDDIIRVSKQCRLLSRERRETRALLQQEINKHDEFLKYLSQESGLQVDGYSEVNRLYDNLLVVFLLLYRTADCGCPRKDKAPSFRETAIIVTSLFWETRQPSSCLYALSNAAGQQGLPLPQWAQGDVLDRLRSLALVGKLGKFKSPVYVKLESGVLINEILSNMAKKTNSSNNFGRRLSLYSAHDATIVRLWGGLKISREVAEVDYGAVIIIELHQIKDKYRVKILYKKSTSDENLEILKVQGCEYDQNTVDDGMCDLDSFSAAMQSSIITNFDEACQNRRN</sequence>
<dbReference type="AlphaFoldDB" id="A0A9P0AN97"/>
<reference evidence="4" key="1">
    <citation type="submission" date="2021-12" db="EMBL/GenBank/DDBJ databases">
        <authorList>
            <person name="King R."/>
        </authorList>
    </citation>
    <scope>NUCLEOTIDE SEQUENCE</scope>
</reference>